<dbReference type="KEGG" id="dtx:ATSB10_12710"/>
<keyword evidence="1" id="KW-0472">Membrane</keyword>
<accession>A0A169GR91</accession>
<evidence type="ECO:0000313" key="2">
    <source>
        <dbReference type="EMBL" id="AND68725.1"/>
    </source>
</evidence>
<evidence type="ECO:0000313" key="3">
    <source>
        <dbReference type="Proteomes" id="UP000077255"/>
    </source>
</evidence>
<dbReference type="Proteomes" id="UP000077255">
    <property type="component" value="Chromosome"/>
</dbReference>
<proteinExistence type="predicted"/>
<dbReference type="EMBL" id="CP014841">
    <property type="protein sequence ID" value="AND68725.1"/>
    <property type="molecule type" value="Genomic_DNA"/>
</dbReference>
<dbReference type="OrthoDB" id="3298842at2"/>
<protein>
    <recommendedName>
        <fullName evidence="4">Ribosomal protein L7/L12 C-terminal domain-containing protein</fullName>
    </recommendedName>
</protein>
<name>A0A169GR91_9GAMM</name>
<evidence type="ECO:0008006" key="4">
    <source>
        <dbReference type="Google" id="ProtNLM"/>
    </source>
</evidence>
<dbReference type="InterPro" id="IPR014719">
    <property type="entry name" value="Ribosomal_bL12_C/ClpS-like"/>
</dbReference>
<reference evidence="2 3" key="1">
    <citation type="submission" date="2016-02" db="EMBL/GenBank/DDBJ databases">
        <title>Complete genome sequencing and analysis of ATSB10, Dyella thiooxydans isolated from rhizosphere soil of sunflower (Helianthus annuus L.).</title>
        <authorList>
            <person name="Lee Y."/>
            <person name="Hwangbo K."/>
            <person name="Chung H."/>
            <person name="Yoo J."/>
            <person name="Kim K.Y."/>
            <person name="Sa T.M."/>
            <person name="Um Y."/>
            <person name="Madhaiyan M."/>
        </authorList>
    </citation>
    <scope>NUCLEOTIDE SEQUENCE [LARGE SCALE GENOMIC DNA]</scope>
    <source>
        <strain evidence="2 3">ATSB10</strain>
    </source>
</reference>
<dbReference type="Gene3D" id="3.30.1390.10">
    <property type="match status" value="1"/>
</dbReference>
<feature type="transmembrane region" description="Helical" evidence="1">
    <location>
        <begin position="6"/>
        <end position="26"/>
    </location>
</feature>
<organism evidence="2 3">
    <name type="scientific">Dyella thiooxydans</name>
    <dbReference type="NCBI Taxonomy" id="445710"/>
    <lineage>
        <taxon>Bacteria</taxon>
        <taxon>Pseudomonadati</taxon>
        <taxon>Pseudomonadota</taxon>
        <taxon>Gammaproteobacteria</taxon>
        <taxon>Lysobacterales</taxon>
        <taxon>Rhodanobacteraceae</taxon>
        <taxon>Dyella</taxon>
    </lineage>
</organism>
<keyword evidence="1" id="KW-1133">Transmembrane helix</keyword>
<dbReference type="AlphaFoldDB" id="A0A169GR91"/>
<keyword evidence="1" id="KW-0812">Transmembrane</keyword>
<keyword evidence="3" id="KW-1185">Reference proteome</keyword>
<dbReference type="PATRIC" id="fig|445710.3.peg.1269"/>
<evidence type="ECO:0000256" key="1">
    <source>
        <dbReference type="SAM" id="Phobius"/>
    </source>
</evidence>
<dbReference type="STRING" id="445710.ATSB10_12710"/>
<gene>
    <name evidence="2" type="ORF">ATSB10_12710</name>
</gene>
<sequence length="87" mass="9802">MDPTLQSWIMAGIAFVSGFMLARSIYRLAKPTSRPAPPRIDDEAVDAAIRANKIIEAIKRYRDRTGCGLKQAKEAVEQRARELGMRR</sequence>
<dbReference type="RefSeq" id="WP_063671325.1">
    <property type="nucleotide sequence ID" value="NZ_CP014841.1"/>
</dbReference>